<accession>A0ABM0LWW8</accession>
<gene>
    <name evidence="2" type="primary">LOC102806879</name>
</gene>
<dbReference type="Gene3D" id="3.40.50.300">
    <property type="entry name" value="P-loop containing nucleotide triphosphate hydrolases"/>
    <property type="match status" value="1"/>
</dbReference>
<dbReference type="PANTHER" id="PTHR48419">
    <property type="entry name" value="SULFOTRANSFERASE DOMAIN-CONTAINING PROTEIN"/>
    <property type="match status" value="1"/>
</dbReference>
<evidence type="ECO:0000313" key="2">
    <source>
        <dbReference type="RefSeq" id="XP_006812259.1"/>
    </source>
</evidence>
<organism evidence="1 2">
    <name type="scientific">Saccoglossus kowalevskii</name>
    <name type="common">Acorn worm</name>
    <dbReference type="NCBI Taxonomy" id="10224"/>
    <lineage>
        <taxon>Eukaryota</taxon>
        <taxon>Metazoa</taxon>
        <taxon>Hemichordata</taxon>
        <taxon>Enteropneusta</taxon>
        <taxon>Harrimaniidae</taxon>
        <taxon>Saccoglossus</taxon>
    </lineage>
</organism>
<sequence>MNTTDHQHRIILWAYPRSMSTVTELSIAALGNLEIFHEPYVSAYYNGKLPLDLFKKYTYADVKDMLEKPYPGKDAIFAKDLAYTVDGDYSRLPREYQHTFLIRDPRQSIPSFHKAAIESGSTFTDKWLPFSGGVKQLYDLFVYVTEILGQEATIIDAYDLCNNPRQILQEYCKRVGLHFHEKMLKWEPGNNGHWQKFGKQSVITDGLARQALRSTEFLPISNTSVDMENIPDYAVEQIKLAVPYYKLLHDKRIRPT</sequence>
<reference evidence="2" key="1">
    <citation type="submission" date="2025-08" db="UniProtKB">
        <authorList>
            <consortium name="RefSeq"/>
        </authorList>
    </citation>
    <scope>IDENTIFICATION</scope>
    <source>
        <tissue evidence="2">Testes</tissue>
    </source>
</reference>
<proteinExistence type="predicted"/>
<name>A0ABM0LWW8_SACKO</name>
<dbReference type="Proteomes" id="UP000694865">
    <property type="component" value="Unplaced"/>
</dbReference>
<dbReference type="InterPro" id="IPR053226">
    <property type="entry name" value="Pyrrolopyrazine_biosynth_F"/>
</dbReference>
<dbReference type="InterPro" id="IPR027417">
    <property type="entry name" value="P-loop_NTPase"/>
</dbReference>
<dbReference type="PANTHER" id="PTHR48419:SF1">
    <property type="entry name" value="SULFOTRANSFERASE DOMAIN-CONTAINING PROTEIN"/>
    <property type="match status" value="1"/>
</dbReference>
<dbReference type="GeneID" id="102806879"/>
<protein>
    <submittedName>
        <fullName evidence="2">Branched-chain-amino-acid aminotransferase-like protein 2-like</fullName>
    </submittedName>
</protein>
<dbReference type="RefSeq" id="XP_006812259.1">
    <property type="nucleotide sequence ID" value="XM_006812196.1"/>
</dbReference>
<dbReference type="SUPFAM" id="SSF52540">
    <property type="entry name" value="P-loop containing nucleoside triphosphate hydrolases"/>
    <property type="match status" value="1"/>
</dbReference>
<keyword evidence="1" id="KW-1185">Reference proteome</keyword>
<evidence type="ECO:0000313" key="1">
    <source>
        <dbReference type="Proteomes" id="UP000694865"/>
    </source>
</evidence>